<dbReference type="PROSITE" id="PS51388">
    <property type="entry name" value="GED"/>
    <property type="match status" value="1"/>
</dbReference>
<dbReference type="KEGG" id="tpal:117644549"/>
<dbReference type="AlphaFoldDB" id="A0A6P8YRL3"/>
<dbReference type="GeneID" id="117644549"/>
<sequence>MIVTGDDAYDILTGKSVSLKLGIIGVVNRSQKDINNEKPIEECLKKESAFFKQKYPDLASRMGTSYLLKELSSLLLDHVKKCLPSVKVKVQRQIQDCENKLEVTGSQVDDSDEFLRDVIAQFSDAFCRKLESQTPNIERAALFGGAHVSHIFNQLKKSLQEVSPCDKYCVEEVVMAIRNADGTRPPILVSLYAFEALMKPLIEKMLPLSIGCVRLVMDELQAVSEDSLPKKVEKFPILKQETDTIVRKVIQECAVKAKEMIKDLNEIELGHITYDEFECIEELFAKTAADATLTLPFKSDPDFLNRLTENEAVKIFPDLVTEIEPKHQKQIMVLGKMLKHYYDVVAKTVSDGVCKTIMTYLVNRVKRNLAVRLMTHLFQADLQDDLFQEDEKTVQLRAETTTKLEVLKNVERVLSNVL</sequence>
<dbReference type="InterPro" id="IPR003130">
    <property type="entry name" value="GED"/>
</dbReference>
<accession>A0A6P8YRL3</accession>
<evidence type="ECO:0000313" key="3">
    <source>
        <dbReference type="RefSeq" id="XP_034239995.1"/>
    </source>
</evidence>
<dbReference type="Gene3D" id="1.20.120.1240">
    <property type="entry name" value="Dynamin, middle domain"/>
    <property type="match status" value="1"/>
</dbReference>
<dbReference type="RefSeq" id="XP_034239995.1">
    <property type="nucleotide sequence ID" value="XM_034384104.1"/>
</dbReference>
<dbReference type="GO" id="GO:0016020">
    <property type="term" value="C:membrane"/>
    <property type="evidence" value="ECO:0007669"/>
    <property type="project" value="TreeGrafter"/>
</dbReference>
<protein>
    <submittedName>
        <fullName evidence="3">Dynamin-1-like protein</fullName>
    </submittedName>
</protein>
<name>A0A6P8YRL3_THRPL</name>
<dbReference type="Gene3D" id="3.40.50.300">
    <property type="entry name" value="P-loop containing nucleotide triphosphate hydrolases"/>
    <property type="match status" value="1"/>
</dbReference>
<feature type="domain" description="GED" evidence="1">
    <location>
        <begin position="331"/>
        <end position="418"/>
    </location>
</feature>
<dbReference type="InterPro" id="IPR000375">
    <property type="entry name" value="Dynamin_stalk"/>
</dbReference>
<proteinExistence type="predicted"/>
<evidence type="ECO:0000313" key="2">
    <source>
        <dbReference type="Proteomes" id="UP000515158"/>
    </source>
</evidence>
<dbReference type="GO" id="GO:0005737">
    <property type="term" value="C:cytoplasm"/>
    <property type="evidence" value="ECO:0007669"/>
    <property type="project" value="TreeGrafter"/>
</dbReference>
<dbReference type="InterPro" id="IPR020850">
    <property type="entry name" value="GED_dom"/>
</dbReference>
<dbReference type="InterPro" id="IPR022812">
    <property type="entry name" value="Dynamin"/>
</dbReference>
<keyword evidence="2" id="KW-1185">Reference proteome</keyword>
<dbReference type="Pfam" id="PF02212">
    <property type="entry name" value="GED"/>
    <property type="match status" value="1"/>
</dbReference>
<organism evidence="3">
    <name type="scientific">Thrips palmi</name>
    <name type="common">Melon thrips</name>
    <dbReference type="NCBI Taxonomy" id="161013"/>
    <lineage>
        <taxon>Eukaryota</taxon>
        <taxon>Metazoa</taxon>
        <taxon>Ecdysozoa</taxon>
        <taxon>Arthropoda</taxon>
        <taxon>Hexapoda</taxon>
        <taxon>Insecta</taxon>
        <taxon>Pterygota</taxon>
        <taxon>Neoptera</taxon>
        <taxon>Paraneoptera</taxon>
        <taxon>Thysanoptera</taxon>
        <taxon>Terebrantia</taxon>
        <taxon>Thripoidea</taxon>
        <taxon>Thripidae</taxon>
        <taxon>Thrips</taxon>
    </lineage>
</organism>
<dbReference type="SMART" id="SM00302">
    <property type="entry name" value="GED"/>
    <property type="match status" value="1"/>
</dbReference>
<dbReference type="GO" id="GO:0008017">
    <property type="term" value="F:microtubule binding"/>
    <property type="evidence" value="ECO:0007669"/>
    <property type="project" value="TreeGrafter"/>
</dbReference>
<dbReference type="OrthoDB" id="5061070at2759"/>
<dbReference type="InterPro" id="IPR027417">
    <property type="entry name" value="P-loop_NTPase"/>
</dbReference>
<reference evidence="3" key="1">
    <citation type="submission" date="2025-08" db="UniProtKB">
        <authorList>
            <consortium name="RefSeq"/>
        </authorList>
    </citation>
    <scope>IDENTIFICATION</scope>
    <source>
        <tissue evidence="3">Total insect</tissue>
    </source>
</reference>
<evidence type="ECO:0000259" key="1">
    <source>
        <dbReference type="PROSITE" id="PS51388"/>
    </source>
</evidence>
<dbReference type="Proteomes" id="UP000515158">
    <property type="component" value="Unplaced"/>
</dbReference>
<dbReference type="GO" id="GO:0005525">
    <property type="term" value="F:GTP binding"/>
    <property type="evidence" value="ECO:0007669"/>
    <property type="project" value="InterPro"/>
</dbReference>
<dbReference type="GO" id="GO:0005874">
    <property type="term" value="C:microtubule"/>
    <property type="evidence" value="ECO:0007669"/>
    <property type="project" value="TreeGrafter"/>
</dbReference>
<dbReference type="GO" id="GO:0003924">
    <property type="term" value="F:GTPase activity"/>
    <property type="evidence" value="ECO:0007669"/>
    <property type="project" value="InterPro"/>
</dbReference>
<dbReference type="InParanoid" id="A0A6P8YRL3"/>
<dbReference type="Pfam" id="PF01031">
    <property type="entry name" value="Dynamin_M"/>
    <property type="match status" value="1"/>
</dbReference>
<dbReference type="PANTHER" id="PTHR11566">
    <property type="entry name" value="DYNAMIN"/>
    <property type="match status" value="1"/>
</dbReference>
<dbReference type="SUPFAM" id="SSF52540">
    <property type="entry name" value="P-loop containing nucleoside triphosphate hydrolases"/>
    <property type="match status" value="1"/>
</dbReference>
<gene>
    <name evidence="3" type="primary">LOC117644549</name>
</gene>